<dbReference type="AlphaFoldDB" id="A0A0L8FTW6"/>
<dbReference type="EMBL" id="KQ426567">
    <property type="protein sequence ID" value="KOF68088.1"/>
    <property type="molecule type" value="Genomic_DNA"/>
</dbReference>
<name>A0A0L8FTW6_OCTBM</name>
<dbReference type="SUPFAM" id="SSF52833">
    <property type="entry name" value="Thioredoxin-like"/>
    <property type="match status" value="1"/>
</dbReference>
<sequence length="134" mass="15166">MELETRKSDLKALGCDILLLFFGSQKSIKQWLAETKSSFPSFQDSSKNIYSALGLSRSVKEVFCMKTMQYYASEMASDGIIPTPYKDFNEDIYQMGGDFIIDQTGKILFTYRSQTPSDRPSAEQILGTLKNFPV</sequence>
<proteinExistence type="predicted"/>
<gene>
    <name evidence="1" type="ORF">OCBIM_22008099mg</name>
</gene>
<accession>A0A0L8FTW6</accession>
<reference evidence="1" key="1">
    <citation type="submission" date="2015-07" db="EMBL/GenBank/DDBJ databases">
        <title>MeaNS - Measles Nucleotide Surveillance Program.</title>
        <authorList>
            <person name="Tran T."/>
            <person name="Druce J."/>
        </authorList>
    </citation>
    <scope>NUCLEOTIDE SEQUENCE</scope>
    <source>
        <strain evidence="1">UCB-OBI-ISO-001</strain>
        <tissue evidence="1">Gonad</tissue>
    </source>
</reference>
<dbReference type="InterPro" id="IPR032801">
    <property type="entry name" value="PXL2A/B/C"/>
</dbReference>
<evidence type="ECO:0008006" key="2">
    <source>
        <dbReference type="Google" id="ProtNLM"/>
    </source>
</evidence>
<dbReference type="InterPro" id="IPR036249">
    <property type="entry name" value="Thioredoxin-like_sf"/>
</dbReference>
<dbReference type="OrthoDB" id="40334at2759"/>
<dbReference type="STRING" id="37653.A0A0L8FTW6"/>
<dbReference type="Gene3D" id="3.40.30.10">
    <property type="entry name" value="Glutaredoxin"/>
    <property type="match status" value="1"/>
</dbReference>
<protein>
    <recommendedName>
        <fullName evidence="2">Alkyl hydroperoxide reductase subunit C/ Thiol specific antioxidant domain-containing protein</fullName>
    </recommendedName>
</protein>
<dbReference type="Pfam" id="PF13911">
    <property type="entry name" value="AhpC-TSA_2"/>
    <property type="match status" value="1"/>
</dbReference>
<evidence type="ECO:0000313" key="1">
    <source>
        <dbReference type="EMBL" id="KOF68088.1"/>
    </source>
</evidence>
<organism evidence="1">
    <name type="scientific">Octopus bimaculoides</name>
    <name type="common">California two-spotted octopus</name>
    <dbReference type="NCBI Taxonomy" id="37653"/>
    <lineage>
        <taxon>Eukaryota</taxon>
        <taxon>Metazoa</taxon>
        <taxon>Spiralia</taxon>
        <taxon>Lophotrochozoa</taxon>
        <taxon>Mollusca</taxon>
        <taxon>Cephalopoda</taxon>
        <taxon>Coleoidea</taxon>
        <taxon>Octopodiformes</taxon>
        <taxon>Octopoda</taxon>
        <taxon>Incirrata</taxon>
        <taxon>Octopodidae</taxon>
        <taxon>Octopus</taxon>
    </lineage>
</organism>